<evidence type="ECO:0000256" key="6">
    <source>
        <dbReference type="ARBA" id="ARBA00023002"/>
    </source>
</evidence>
<dbReference type="PROSITE" id="PS51379">
    <property type="entry name" value="4FE4S_FER_2"/>
    <property type="match status" value="1"/>
</dbReference>
<keyword evidence="5 9" id="KW-0671">Queuosine biosynthesis</keyword>
<evidence type="ECO:0000313" key="12">
    <source>
        <dbReference type="Proteomes" id="UP000199496"/>
    </source>
</evidence>
<reference evidence="11 12" key="1">
    <citation type="submission" date="2016-10" db="EMBL/GenBank/DDBJ databases">
        <authorList>
            <person name="de Groot N.N."/>
        </authorList>
    </citation>
    <scope>NUCLEOTIDE SEQUENCE [LARGE SCALE GENOMIC DNA]</scope>
    <source>
        <strain evidence="11 12">B7-7</strain>
    </source>
</reference>
<feature type="binding site" evidence="9">
    <location>
        <position position="244"/>
    </location>
    <ligand>
        <name>cob(II)alamin</name>
        <dbReference type="ChEBI" id="CHEBI:16304"/>
    </ligand>
</feature>
<dbReference type="GO" id="GO:0031419">
    <property type="term" value="F:cobalamin binding"/>
    <property type="evidence" value="ECO:0007669"/>
    <property type="project" value="UniProtKB-KW"/>
</dbReference>
<evidence type="ECO:0000256" key="3">
    <source>
        <dbReference type="ARBA" id="ARBA00022694"/>
    </source>
</evidence>
<dbReference type="Pfam" id="PF08331">
    <property type="entry name" value="QueG_DUF1730"/>
    <property type="match status" value="1"/>
</dbReference>
<dbReference type="HAMAP" id="MF_00916">
    <property type="entry name" value="QueG"/>
    <property type="match status" value="1"/>
</dbReference>
<dbReference type="STRING" id="867345.SAMN05421693_12446"/>
<feature type="binding site" evidence="9">
    <location>
        <position position="269"/>
    </location>
    <ligand>
        <name>[4Fe-4S] cluster</name>
        <dbReference type="ChEBI" id="CHEBI:49883"/>
        <label>2</label>
    </ligand>
</feature>
<feature type="binding site" evidence="9">
    <location>
        <position position="222"/>
    </location>
    <ligand>
        <name>[4Fe-4S] cluster</name>
        <dbReference type="ChEBI" id="CHEBI:49883"/>
        <label>1</label>
    </ligand>
</feature>
<dbReference type="GO" id="GO:0008616">
    <property type="term" value="P:tRNA queuosine(34) biosynthetic process"/>
    <property type="evidence" value="ECO:0007669"/>
    <property type="project" value="UniProtKB-UniRule"/>
</dbReference>
<dbReference type="SUPFAM" id="SSF46548">
    <property type="entry name" value="alpha-helical ferredoxin"/>
    <property type="match status" value="1"/>
</dbReference>
<dbReference type="GO" id="GO:0051539">
    <property type="term" value="F:4 iron, 4 sulfur cluster binding"/>
    <property type="evidence" value="ECO:0007669"/>
    <property type="project" value="UniProtKB-KW"/>
</dbReference>
<dbReference type="GO" id="GO:0052693">
    <property type="term" value="F:epoxyqueuosine reductase activity"/>
    <property type="evidence" value="ECO:0007669"/>
    <property type="project" value="UniProtKB-UniRule"/>
</dbReference>
<keyword evidence="12" id="KW-1185">Reference proteome</keyword>
<protein>
    <recommendedName>
        <fullName evidence="9">Epoxyqueuosine reductase</fullName>
        <ecNumber evidence="9">1.17.99.6</ecNumber>
    </recommendedName>
    <alternativeName>
        <fullName evidence="9">Queuosine biosynthesis protein QueG</fullName>
    </alternativeName>
</protein>
<feature type="active site" description="Proton donor" evidence="9">
    <location>
        <position position="162"/>
    </location>
</feature>
<feature type="binding site" evidence="9">
    <location>
        <position position="226"/>
    </location>
    <ligand>
        <name>[4Fe-4S] cluster</name>
        <dbReference type="ChEBI" id="CHEBI:49883"/>
        <label>2</label>
    </ligand>
</feature>
<comment type="cofactor">
    <cofactor evidence="9">
        <name>cob(II)alamin</name>
        <dbReference type="ChEBI" id="CHEBI:16304"/>
    </cofactor>
</comment>
<organism evidence="11 12">
    <name type="scientific">Ectothiorhodospira magna</name>
    <dbReference type="NCBI Taxonomy" id="867345"/>
    <lineage>
        <taxon>Bacteria</taxon>
        <taxon>Pseudomonadati</taxon>
        <taxon>Pseudomonadota</taxon>
        <taxon>Gammaproteobacteria</taxon>
        <taxon>Chromatiales</taxon>
        <taxon>Ectothiorhodospiraceae</taxon>
        <taxon>Ectothiorhodospira</taxon>
    </lineage>
</organism>
<dbReference type="GO" id="GO:0046872">
    <property type="term" value="F:metal ion binding"/>
    <property type="evidence" value="ECO:0007669"/>
    <property type="project" value="UniProtKB-KW"/>
</dbReference>
<feature type="binding site" evidence="9">
    <location>
        <begin position="269"/>
        <end position="270"/>
    </location>
    <ligand>
        <name>cob(II)alamin</name>
        <dbReference type="ChEBI" id="CHEBI:16304"/>
    </ligand>
</feature>
<evidence type="ECO:0000256" key="8">
    <source>
        <dbReference type="ARBA" id="ARBA00023014"/>
    </source>
</evidence>
<keyword evidence="9" id="KW-0170">Cobalt</keyword>
<sequence length="374" mass="42572">MFRGRRHKNRAACAAPADLPARVGEGSRGFLLSQRIKTWALELGFDRAGICDTDLTTHEAHLLRWLDQGRHGEMDYMARHGTRRSRPEALVPGTLRIISVRMAYWPPQTRDAGSVLHDSESAFITRYALGRDYHKVMRKRLQTLAERIESVTGPFGYRAFVDSAPVLEKALAEKAGLGWIGKHTNLLSRHHGSWYFLGELYTDLPLPLDTPERSHCGRCRACLDACPTGAIVAPYELDARRCISYLTIEHPGSIPEPLRPLMGNRIYGCDDCQRVCPWNRRAKVAVEPDFRARHGLDDVSLVTLFHWDEPTFLRLTEGSVIRRIGHERWLRNLAVGLGNARPSPTIREALMKQLEHPSTWVREHVRWALDRQGQ</sequence>
<name>A0A1H9F4Z5_9GAMM</name>
<keyword evidence="9" id="KW-0846">Cobalamin</keyword>
<dbReference type="FunFam" id="3.30.70.20:FF:000017">
    <property type="entry name" value="Epoxyqueuosine reductase"/>
    <property type="match status" value="1"/>
</dbReference>
<dbReference type="NCBIfam" id="TIGR00276">
    <property type="entry name" value="tRNA epoxyqueuosine(34) reductase QueG"/>
    <property type="match status" value="1"/>
</dbReference>
<feature type="binding site" evidence="9">
    <location>
        <position position="276"/>
    </location>
    <ligand>
        <name>[4Fe-4S] cluster</name>
        <dbReference type="ChEBI" id="CHEBI:49883"/>
        <label>1</label>
    </ligand>
</feature>
<comment type="pathway">
    <text evidence="9">tRNA modification; tRNA-queuosine biosynthesis.</text>
</comment>
<dbReference type="Pfam" id="PF13484">
    <property type="entry name" value="Fer4_16"/>
    <property type="match status" value="1"/>
</dbReference>
<feature type="binding site" evidence="9">
    <location>
        <position position="162"/>
    </location>
    <ligand>
        <name>cob(II)alamin</name>
        <dbReference type="ChEBI" id="CHEBI:16304"/>
    </ligand>
</feature>
<evidence type="ECO:0000259" key="10">
    <source>
        <dbReference type="PROSITE" id="PS51379"/>
    </source>
</evidence>
<comment type="cofactor">
    <cofactor evidence="9">
        <name>[4Fe-4S] cluster</name>
        <dbReference type="ChEBI" id="CHEBI:49883"/>
    </cofactor>
    <text evidence="9">Binds 2 [4Fe-4S] clusters per monomer.</text>
</comment>
<dbReference type="PROSITE" id="PS00198">
    <property type="entry name" value="4FE4S_FER_1"/>
    <property type="match status" value="1"/>
</dbReference>
<comment type="caution">
    <text evidence="9">Lacks conserved residue(s) required for the propagation of feature annotation.</text>
</comment>
<dbReference type="InterPro" id="IPR017900">
    <property type="entry name" value="4Fe4S_Fe_S_CS"/>
</dbReference>
<evidence type="ECO:0000256" key="5">
    <source>
        <dbReference type="ARBA" id="ARBA00022785"/>
    </source>
</evidence>
<dbReference type="PANTHER" id="PTHR30002:SF4">
    <property type="entry name" value="EPOXYQUEUOSINE REDUCTASE"/>
    <property type="match status" value="1"/>
</dbReference>
<comment type="subcellular location">
    <subcellularLocation>
        <location evidence="9">Cytoplasm</location>
    </subcellularLocation>
</comment>
<keyword evidence="4 9" id="KW-0479">Metal-binding</keyword>
<gene>
    <name evidence="9" type="primary">queG</name>
    <name evidence="11" type="ORF">SAMN05421693_12446</name>
</gene>
<dbReference type="Gene3D" id="3.30.70.20">
    <property type="match status" value="1"/>
</dbReference>
<keyword evidence="7 9" id="KW-0408">Iron</keyword>
<evidence type="ECO:0000256" key="2">
    <source>
        <dbReference type="ARBA" id="ARBA00022490"/>
    </source>
</evidence>
<feature type="binding site" evidence="9">
    <location>
        <position position="272"/>
    </location>
    <ligand>
        <name>[4Fe-4S] cluster</name>
        <dbReference type="ChEBI" id="CHEBI:49883"/>
        <label>2</label>
    </ligand>
</feature>
<comment type="catalytic activity">
    <reaction evidence="9">
        <text>epoxyqueuosine(34) in tRNA + AH2 = queuosine(34) in tRNA + A + H2O</text>
        <dbReference type="Rhea" id="RHEA:32159"/>
        <dbReference type="Rhea" id="RHEA-COMP:18571"/>
        <dbReference type="Rhea" id="RHEA-COMP:18582"/>
        <dbReference type="ChEBI" id="CHEBI:13193"/>
        <dbReference type="ChEBI" id="CHEBI:15377"/>
        <dbReference type="ChEBI" id="CHEBI:17499"/>
        <dbReference type="ChEBI" id="CHEBI:194431"/>
        <dbReference type="ChEBI" id="CHEBI:194443"/>
        <dbReference type="EC" id="1.17.99.6"/>
    </reaction>
</comment>
<comment type="function">
    <text evidence="9">Catalyzes the conversion of epoxyqueuosine (oQ) to queuosine (Q), which is a hypermodified base found in the wobble positions of tRNA(Asp), tRNA(Asn), tRNA(His) and tRNA(Tyr).</text>
</comment>
<dbReference type="PANTHER" id="PTHR30002">
    <property type="entry name" value="EPOXYQUEUOSINE REDUCTASE"/>
    <property type="match status" value="1"/>
</dbReference>
<evidence type="ECO:0000256" key="1">
    <source>
        <dbReference type="ARBA" id="ARBA00022485"/>
    </source>
</evidence>
<feature type="binding site" evidence="9">
    <location>
        <position position="186"/>
    </location>
    <ligand>
        <name>cob(II)alamin</name>
        <dbReference type="ChEBI" id="CHEBI:16304"/>
    </ligand>
</feature>
<keyword evidence="8 9" id="KW-0411">Iron-sulfur</keyword>
<evidence type="ECO:0000313" key="11">
    <source>
        <dbReference type="EMBL" id="SEQ33054.1"/>
    </source>
</evidence>
<feature type="binding site" evidence="9">
    <location>
        <position position="216"/>
    </location>
    <ligand>
        <name>[4Fe-4S] cluster</name>
        <dbReference type="ChEBI" id="CHEBI:49883"/>
        <label>1</label>
    </ligand>
</feature>
<keyword evidence="6 9" id="KW-0560">Oxidoreductase</keyword>
<proteinExistence type="inferred from homology"/>
<evidence type="ECO:0000256" key="7">
    <source>
        <dbReference type="ARBA" id="ARBA00023004"/>
    </source>
</evidence>
<dbReference type="InterPro" id="IPR013542">
    <property type="entry name" value="QueG_DUF1730"/>
</dbReference>
<dbReference type="Proteomes" id="UP000199496">
    <property type="component" value="Unassembled WGS sequence"/>
</dbReference>
<dbReference type="InterPro" id="IPR004453">
    <property type="entry name" value="QueG"/>
</dbReference>
<feature type="binding site" evidence="9">
    <location>
        <position position="197"/>
    </location>
    <ligand>
        <name>cob(II)alamin</name>
        <dbReference type="ChEBI" id="CHEBI:16304"/>
    </ligand>
</feature>
<evidence type="ECO:0000256" key="4">
    <source>
        <dbReference type="ARBA" id="ARBA00022723"/>
    </source>
</evidence>
<dbReference type="EMBL" id="FOFO01000024">
    <property type="protein sequence ID" value="SEQ33054.1"/>
    <property type="molecule type" value="Genomic_DNA"/>
</dbReference>
<dbReference type="GO" id="GO:0005737">
    <property type="term" value="C:cytoplasm"/>
    <property type="evidence" value="ECO:0007669"/>
    <property type="project" value="UniProtKB-SubCell"/>
</dbReference>
<evidence type="ECO:0000256" key="9">
    <source>
        <dbReference type="HAMAP-Rule" id="MF_00916"/>
    </source>
</evidence>
<feature type="binding site" evidence="9">
    <location>
        <position position="84"/>
    </location>
    <ligand>
        <name>cob(II)alamin</name>
        <dbReference type="ChEBI" id="CHEBI:16304"/>
    </ligand>
</feature>
<feature type="domain" description="4Fe-4S ferredoxin-type" evidence="10">
    <location>
        <begin position="204"/>
        <end position="236"/>
    </location>
</feature>
<dbReference type="UniPathway" id="UPA00392"/>
<keyword evidence="2 9" id="KW-0963">Cytoplasm</keyword>
<comment type="similarity">
    <text evidence="9">Belongs to the QueG family.</text>
</comment>
<comment type="subunit">
    <text evidence="9">Monomer.</text>
</comment>
<dbReference type="AlphaFoldDB" id="A0A1H9F4Z5"/>
<keyword evidence="1 9" id="KW-0004">4Fe-4S</keyword>
<feature type="binding site" evidence="9">
    <location>
        <position position="219"/>
    </location>
    <ligand>
        <name>[4Fe-4S] cluster</name>
        <dbReference type="ChEBI" id="CHEBI:49883"/>
        <label>1</label>
    </ligand>
</feature>
<dbReference type="EC" id="1.17.99.6" evidence="9"/>
<accession>A0A1H9F4Z5</accession>
<dbReference type="InterPro" id="IPR017896">
    <property type="entry name" value="4Fe4S_Fe-S-bd"/>
</dbReference>
<feature type="binding site" evidence="9">
    <location>
        <position position="242"/>
    </location>
    <ligand>
        <name>[4Fe-4S] cluster</name>
        <dbReference type="ChEBI" id="CHEBI:49883"/>
        <label>2</label>
    </ligand>
</feature>
<keyword evidence="3 9" id="KW-0819">tRNA processing</keyword>